<evidence type="ECO:0000256" key="1">
    <source>
        <dbReference type="SAM" id="SignalP"/>
    </source>
</evidence>
<dbReference type="AlphaFoldDB" id="A0AAD2Q5N1"/>
<gene>
    <name evidence="2" type="ORF">MYCIT1_LOCUS28648</name>
</gene>
<comment type="caution">
    <text evidence="2">The sequence shown here is derived from an EMBL/GenBank/DDBJ whole genome shotgun (WGS) entry which is preliminary data.</text>
</comment>
<accession>A0AAD2Q5N1</accession>
<dbReference type="Proteomes" id="UP001295794">
    <property type="component" value="Unassembled WGS sequence"/>
</dbReference>
<sequence>MLRMDFMLGCLLCAPVIPSTRCLNLTGLYRYGTEAGAELWLGRKAVSPIAAFQHVQPREGTQPLRRFASVSLCLRCHRTRLSATPGSDSVPAIVLHVELSASRPFILHVWINRKKRTWQKSRVRVRALTGISGVETAQLLLDGGRPGLFLCSRAHALTAMLLRHECAHLALPMSSKNAEIDSICSPRVSCLSLGSRFIEDLMRFSEP</sequence>
<name>A0AAD2Q5N1_9AGAR</name>
<keyword evidence="3" id="KW-1185">Reference proteome</keyword>
<evidence type="ECO:0000313" key="2">
    <source>
        <dbReference type="EMBL" id="CAK5278936.1"/>
    </source>
</evidence>
<keyword evidence="1" id="KW-0732">Signal</keyword>
<evidence type="ECO:0008006" key="4">
    <source>
        <dbReference type="Google" id="ProtNLM"/>
    </source>
</evidence>
<reference evidence="2" key="1">
    <citation type="submission" date="2023-11" db="EMBL/GenBank/DDBJ databases">
        <authorList>
            <person name="De Vega J J."/>
            <person name="De Vega J J."/>
        </authorList>
    </citation>
    <scope>NUCLEOTIDE SEQUENCE</scope>
</reference>
<protein>
    <recommendedName>
        <fullName evidence="4">Secreted protein</fullName>
    </recommendedName>
</protein>
<dbReference type="EMBL" id="CAVNYO010000432">
    <property type="protein sequence ID" value="CAK5278936.1"/>
    <property type="molecule type" value="Genomic_DNA"/>
</dbReference>
<feature type="chain" id="PRO_5042164006" description="Secreted protein" evidence="1">
    <location>
        <begin position="23"/>
        <end position="207"/>
    </location>
</feature>
<feature type="signal peptide" evidence="1">
    <location>
        <begin position="1"/>
        <end position="22"/>
    </location>
</feature>
<organism evidence="2 3">
    <name type="scientific">Mycena citricolor</name>
    <dbReference type="NCBI Taxonomy" id="2018698"/>
    <lineage>
        <taxon>Eukaryota</taxon>
        <taxon>Fungi</taxon>
        <taxon>Dikarya</taxon>
        <taxon>Basidiomycota</taxon>
        <taxon>Agaricomycotina</taxon>
        <taxon>Agaricomycetes</taxon>
        <taxon>Agaricomycetidae</taxon>
        <taxon>Agaricales</taxon>
        <taxon>Marasmiineae</taxon>
        <taxon>Mycenaceae</taxon>
        <taxon>Mycena</taxon>
    </lineage>
</organism>
<proteinExistence type="predicted"/>
<evidence type="ECO:0000313" key="3">
    <source>
        <dbReference type="Proteomes" id="UP001295794"/>
    </source>
</evidence>